<keyword evidence="3" id="KW-1185">Reference proteome</keyword>
<evidence type="ECO:0000313" key="3">
    <source>
        <dbReference type="Proteomes" id="UP001255856"/>
    </source>
</evidence>
<dbReference type="EMBL" id="JASFZW010000014">
    <property type="protein sequence ID" value="KAK2075536.1"/>
    <property type="molecule type" value="Genomic_DNA"/>
</dbReference>
<reference evidence="2" key="1">
    <citation type="submission" date="2021-01" db="EMBL/GenBank/DDBJ databases">
        <authorList>
            <person name="Eckstrom K.M.E."/>
        </authorList>
    </citation>
    <scope>NUCLEOTIDE SEQUENCE</scope>
    <source>
        <strain evidence="2">UVCC 0001</strain>
    </source>
</reference>
<feature type="compositionally biased region" description="Basic and acidic residues" evidence="1">
    <location>
        <begin position="101"/>
        <end position="115"/>
    </location>
</feature>
<accession>A0AAD9IDU4</accession>
<proteinExistence type="predicted"/>
<protein>
    <submittedName>
        <fullName evidence="2">Uncharacterized protein</fullName>
    </submittedName>
</protein>
<dbReference type="AlphaFoldDB" id="A0AAD9IDU4"/>
<organism evidence="2 3">
    <name type="scientific">Prototheca wickerhamii</name>
    <dbReference type="NCBI Taxonomy" id="3111"/>
    <lineage>
        <taxon>Eukaryota</taxon>
        <taxon>Viridiplantae</taxon>
        <taxon>Chlorophyta</taxon>
        <taxon>core chlorophytes</taxon>
        <taxon>Trebouxiophyceae</taxon>
        <taxon>Chlorellales</taxon>
        <taxon>Chlorellaceae</taxon>
        <taxon>Prototheca</taxon>
    </lineage>
</organism>
<feature type="compositionally biased region" description="Acidic residues" evidence="1">
    <location>
        <begin position="86"/>
        <end position="100"/>
    </location>
</feature>
<feature type="region of interest" description="Disordered" evidence="1">
    <location>
        <begin position="34"/>
        <end position="115"/>
    </location>
</feature>
<comment type="caution">
    <text evidence="2">The sequence shown here is derived from an EMBL/GenBank/DDBJ whole genome shotgun (WGS) entry which is preliminary data.</text>
</comment>
<gene>
    <name evidence="2" type="ORF">QBZ16_001644</name>
</gene>
<feature type="compositionally biased region" description="Acidic residues" evidence="1">
    <location>
        <begin position="38"/>
        <end position="52"/>
    </location>
</feature>
<dbReference type="Proteomes" id="UP001255856">
    <property type="component" value="Unassembled WGS sequence"/>
</dbReference>
<sequence>MANDGRVKVPTTAEIRELEEAIRSLDDASYKAFLESYGSDEEEREEEVEETFVPEAAHREEEEDEERGGWDAEPAEDAAEPSGLEEGIEAEGLDATEGLDELGRDTSSKRTKRSLERAVAAAMSLRRLNETDASALANGNGLRETMRTIPRWMIQDTQPSDMRRPAAAKALENDDVDGSAHLTKLGGGVVWRSSLATRRGGGLPSVSQLEEAIPEDLEPELMWVMYANPRAVGVWADLAFKEDLGAARPEDLADAPPFWQEFSRAAGPVEFTLAVRICRDMSPRKLPGRLVGGLVAALEQEEDSPEAREAAMDLGLFMKELEDNAPVEDLSRVGQLVKALPAPVQKLVRRVRATPKAKIRVPAGSTFIFAARPYGNGFTLEACTPARGRDQQSWFAAQTRNPALLEALMDLFLGPLASPSTRLEITTSLINMVRGLQGKPHLVVKTKDPFKTGPFLQADADTKRQAY</sequence>
<name>A0AAD9IDU4_PROWI</name>
<evidence type="ECO:0000256" key="1">
    <source>
        <dbReference type="SAM" id="MobiDB-lite"/>
    </source>
</evidence>
<evidence type="ECO:0000313" key="2">
    <source>
        <dbReference type="EMBL" id="KAK2075536.1"/>
    </source>
</evidence>